<dbReference type="Proteomes" id="UP000525389">
    <property type="component" value="Unassembled WGS sequence"/>
</dbReference>
<dbReference type="InterPro" id="IPR000595">
    <property type="entry name" value="cNMP-bd_dom"/>
</dbReference>
<dbReference type="InterPro" id="IPR018490">
    <property type="entry name" value="cNMP-bd_dom_sf"/>
</dbReference>
<evidence type="ECO:0000256" key="3">
    <source>
        <dbReference type="ARBA" id="ARBA00023163"/>
    </source>
</evidence>
<dbReference type="SUPFAM" id="SSF46785">
    <property type="entry name" value="Winged helix' DNA-binding domain"/>
    <property type="match status" value="1"/>
</dbReference>
<dbReference type="Gene3D" id="2.60.120.10">
    <property type="entry name" value="Jelly Rolls"/>
    <property type="match status" value="1"/>
</dbReference>
<dbReference type="InterPro" id="IPR012318">
    <property type="entry name" value="HTH_CRP"/>
</dbReference>
<dbReference type="PANTHER" id="PTHR24567:SF74">
    <property type="entry name" value="HTH-TYPE TRANSCRIPTIONAL REGULATOR ARCR"/>
    <property type="match status" value="1"/>
</dbReference>
<gene>
    <name evidence="6" type="ORF">HNQ09_000117</name>
</gene>
<comment type="caution">
    <text evidence="6">The sequence shown here is derived from an EMBL/GenBank/DDBJ whole genome shotgun (WGS) entry which is preliminary data.</text>
</comment>
<dbReference type="Pfam" id="PF13545">
    <property type="entry name" value="HTH_Crp_2"/>
    <property type="match status" value="1"/>
</dbReference>
<evidence type="ECO:0000313" key="6">
    <source>
        <dbReference type="EMBL" id="MBB5232700.1"/>
    </source>
</evidence>
<organism evidence="6 7">
    <name type="scientific">Deinococcus budaensis</name>
    <dbReference type="NCBI Taxonomy" id="1665626"/>
    <lineage>
        <taxon>Bacteria</taxon>
        <taxon>Thermotogati</taxon>
        <taxon>Deinococcota</taxon>
        <taxon>Deinococci</taxon>
        <taxon>Deinococcales</taxon>
        <taxon>Deinococcaceae</taxon>
        <taxon>Deinococcus</taxon>
    </lineage>
</organism>
<dbReference type="InterPro" id="IPR014710">
    <property type="entry name" value="RmlC-like_jellyroll"/>
</dbReference>
<dbReference type="PROSITE" id="PS51063">
    <property type="entry name" value="HTH_CRP_2"/>
    <property type="match status" value="1"/>
</dbReference>
<evidence type="ECO:0000256" key="2">
    <source>
        <dbReference type="ARBA" id="ARBA00023125"/>
    </source>
</evidence>
<proteinExistence type="predicted"/>
<accession>A0A7W8LNN5</accession>
<dbReference type="GO" id="GO:0005829">
    <property type="term" value="C:cytosol"/>
    <property type="evidence" value="ECO:0007669"/>
    <property type="project" value="TreeGrafter"/>
</dbReference>
<name>A0A7W8LNN5_9DEIO</name>
<evidence type="ECO:0000313" key="7">
    <source>
        <dbReference type="Proteomes" id="UP000525389"/>
    </source>
</evidence>
<dbReference type="SMART" id="SM00100">
    <property type="entry name" value="cNMP"/>
    <property type="match status" value="1"/>
</dbReference>
<dbReference type="SUPFAM" id="SSF51206">
    <property type="entry name" value="cAMP-binding domain-like"/>
    <property type="match status" value="1"/>
</dbReference>
<dbReference type="Gene3D" id="1.10.10.10">
    <property type="entry name" value="Winged helix-like DNA-binding domain superfamily/Winged helix DNA-binding domain"/>
    <property type="match status" value="1"/>
</dbReference>
<dbReference type="AlphaFoldDB" id="A0A7W8LNN5"/>
<dbReference type="PROSITE" id="PS50042">
    <property type="entry name" value="CNMP_BINDING_3"/>
    <property type="match status" value="1"/>
</dbReference>
<keyword evidence="3" id="KW-0804">Transcription</keyword>
<keyword evidence="2" id="KW-0238">DNA-binding</keyword>
<dbReference type="EMBL" id="JACHFN010000001">
    <property type="protein sequence ID" value="MBB5232700.1"/>
    <property type="molecule type" value="Genomic_DNA"/>
</dbReference>
<dbReference type="InterPro" id="IPR036388">
    <property type="entry name" value="WH-like_DNA-bd_sf"/>
</dbReference>
<dbReference type="CDD" id="cd00038">
    <property type="entry name" value="CAP_ED"/>
    <property type="match status" value="1"/>
</dbReference>
<dbReference type="SMART" id="SM00419">
    <property type="entry name" value="HTH_CRP"/>
    <property type="match status" value="1"/>
</dbReference>
<reference evidence="6 7" key="1">
    <citation type="submission" date="2020-08" db="EMBL/GenBank/DDBJ databases">
        <title>Genomic Encyclopedia of Type Strains, Phase IV (KMG-IV): sequencing the most valuable type-strain genomes for metagenomic binning, comparative biology and taxonomic classification.</title>
        <authorList>
            <person name="Goeker M."/>
        </authorList>
    </citation>
    <scope>NUCLEOTIDE SEQUENCE [LARGE SCALE GENOMIC DNA]</scope>
    <source>
        <strain evidence="6 7">DSM 101791</strain>
    </source>
</reference>
<evidence type="ECO:0000259" key="5">
    <source>
        <dbReference type="PROSITE" id="PS51063"/>
    </source>
</evidence>
<evidence type="ECO:0000259" key="4">
    <source>
        <dbReference type="PROSITE" id="PS50042"/>
    </source>
</evidence>
<keyword evidence="7" id="KW-1185">Reference proteome</keyword>
<dbReference type="GO" id="GO:0003677">
    <property type="term" value="F:DNA binding"/>
    <property type="evidence" value="ECO:0007669"/>
    <property type="project" value="UniProtKB-KW"/>
</dbReference>
<keyword evidence="1" id="KW-0805">Transcription regulation</keyword>
<dbReference type="GO" id="GO:0003700">
    <property type="term" value="F:DNA-binding transcription factor activity"/>
    <property type="evidence" value="ECO:0007669"/>
    <property type="project" value="TreeGrafter"/>
</dbReference>
<sequence>MTPPAPSAADLARAEVLLGHAPVFQGAEAADLRPLAALATFRTLRRGEHLFEAGEGLDTVYLVSSGSVRVYRLARGGTRELTLHVEGPRQLVADVAAFGTRALAPASAVALHTPTEVLCLPAGPVRERVFGTPALAQAVIAYLARRQAELLARMEGLVFSELGERLAAYLLEHADQPHALPTNSELAALLGTVPELVSRKLGEFYRLNLIVLERRTVRVTGRAELARLARRPAAGEGSQGSGGRMLPP</sequence>
<dbReference type="RefSeq" id="WP_184024051.1">
    <property type="nucleotide sequence ID" value="NZ_JACHFN010000001.1"/>
</dbReference>
<dbReference type="InterPro" id="IPR036390">
    <property type="entry name" value="WH_DNA-bd_sf"/>
</dbReference>
<protein>
    <submittedName>
        <fullName evidence="6">CRP/FNR family transcriptional regulator</fullName>
    </submittedName>
</protein>
<dbReference type="InterPro" id="IPR050397">
    <property type="entry name" value="Env_Response_Regulators"/>
</dbReference>
<feature type="domain" description="Cyclic nucleotide-binding" evidence="4">
    <location>
        <begin position="23"/>
        <end position="146"/>
    </location>
</feature>
<dbReference type="Pfam" id="PF00027">
    <property type="entry name" value="cNMP_binding"/>
    <property type="match status" value="1"/>
</dbReference>
<dbReference type="PANTHER" id="PTHR24567">
    <property type="entry name" value="CRP FAMILY TRANSCRIPTIONAL REGULATORY PROTEIN"/>
    <property type="match status" value="1"/>
</dbReference>
<evidence type="ECO:0000256" key="1">
    <source>
        <dbReference type="ARBA" id="ARBA00023015"/>
    </source>
</evidence>
<feature type="domain" description="HTH crp-type" evidence="5">
    <location>
        <begin position="160"/>
        <end position="223"/>
    </location>
</feature>